<dbReference type="AlphaFoldDB" id="A0A1D6L6H1"/>
<dbReference type="SMR" id="A0A1D6L6H1"/>
<dbReference type="PaxDb" id="4577-AC193745.3_FGP002"/>
<dbReference type="EMBL" id="CM007647">
    <property type="protein sequence ID" value="ONM09901.1"/>
    <property type="molecule type" value="Genomic_DNA"/>
</dbReference>
<protein>
    <submittedName>
        <fullName evidence="3">Uncharacterized protein</fullName>
    </submittedName>
</protein>
<feature type="compositionally biased region" description="Acidic residues" evidence="2">
    <location>
        <begin position="107"/>
        <end position="120"/>
    </location>
</feature>
<feature type="coiled-coil region" evidence="1">
    <location>
        <begin position="323"/>
        <end position="357"/>
    </location>
</feature>
<keyword evidence="1" id="KW-0175">Coiled coil</keyword>
<feature type="compositionally biased region" description="Basic and acidic residues" evidence="2">
    <location>
        <begin position="81"/>
        <end position="106"/>
    </location>
</feature>
<feature type="region of interest" description="Disordered" evidence="2">
    <location>
        <begin position="153"/>
        <end position="176"/>
    </location>
</feature>
<organism evidence="3">
    <name type="scientific">Zea mays</name>
    <name type="common">Maize</name>
    <dbReference type="NCBI Taxonomy" id="4577"/>
    <lineage>
        <taxon>Eukaryota</taxon>
        <taxon>Viridiplantae</taxon>
        <taxon>Streptophyta</taxon>
        <taxon>Embryophyta</taxon>
        <taxon>Tracheophyta</taxon>
        <taxon>Spermatophyta</taxon>
        <taxon>Magnoliopsida</taxon>
        <taxon>Liliopsida</taxon>
        <taxon>Poales</taxon>
        <taxon>Poaceae</taxon>
        <taxon>PACMAD clade</taxon>
        <taxon>Panicoideae</taxon>
        <taxon>Andropogonodae</taxon>
        <taxon>Andropogoneae</taxon>
        <taxon>Tripsacinae</taxon>
        <taxon>Zea</taxon>
    </lineage>
</organism>
<gene>
    <name evidence="3" type="ORF">ZEAMMB73_Zm00001d034265</name>
</gene>
<feature type="region of interest" description="Disordered" evidence="2">
    <location>
        <begin position="60"/>
        <end position="125"/>
    </location>
</feature>
<evidence type="ECO:0000313" key="3">
    <source>
        <dbReference type="EMBL" id="ONM09901.1"/>
    </source>
</evidence>
<accession>A0A1D6L6H1</accession>
<name>A0A1D6L6H1_MAIZE</name>
<feature type="region of interest" description="Disordered" evidence="2">
    <location>
        <begin position="1"/>
        <end position="47"/>
    </location>
</feature>
<sequence>MAAMEEDWIFIGDGAGGSSDTDSASDDDDSGFMIVRRGRKGGDHRFDAAAHPRVAAVAVAMPQPTPPGPGLSFRVVSSDGGGRREHPGCNDEPSESFHDDIDNDRSDTEDDFSGSDEEAENGNRDIFHMLFPRATGTACDANIDNYEDESEHGYIDDDEEDEDGSSFDIDSSDGEEEAATATAACDWYNAEDDDGIADVAENGNQDIFDMLLPRERTIDDAAMTTANIFRMLFPRAKACVANIIDGDSEDGSEHRYIDYEAEFGMLLPRECAIIDDYEDESEHVYIDYEAEFGMLLPRERALFTSAAQSGPAEALFTFTVRSRERALVAIEEVRRRREAAQQELDRALARQAAAAAEALESALRGGTTTAKRQATGVTQPAVADLDAPADFNFIIGVCMFVYLVVSLFL</sequence>
<evidence type="ECO:0000256" key="1">
    <source>
        <dbReference type="SAM" id="Coils"/>
    </source>
</evidence>
<evidence type="ECO:0000256" key="2">
    <source>
        <dbReference type="SAM" id="MobiDB-lite"/>
    </source>
</evidence>
<reference evidence="3" key="1">
    <citation type="submission" date="2015-12" db="EMBL/GenBank/DDBJ databases">
        <title>Update maize B73 reference genome by single molecule sequencing technologies.</title>
        <authorList>
            <consortium name="Maize Genome Sequencing Project"/>
            <person name="Ware D."/>
        </authorList>
    </citation>
    <scope>NUCLEOTIDE SEQUENCE [LARGE SCALE GENOMIC DNA]</scope>
    <source>
        <tissue evidence="3">Seedling</tissue>
    </source>
</reference>
<proteinExistence type="predicted"/>
<dbReference type="InParanoid" id="A0A1D6L6H1"/>